<evidence type="ECO:0000256" key="1">
    <source>
        <dbReference type="SAM" id="MobiDB-lite"/>
    </source>
</evidence>
<protein>
    <submittedName>
        <fullName evidence="2">Uncharacterized protein</fullName>
    </submittedName>
</protein>
<evidence type="ECO:0000313" key="3">
    <source>
        <dbReference type="Proteomes" id="UP000240218"/>
    </source>
</evidence>
<keyword evidence="3" id="KW-1185">Reference proteome</keyword>
<name>A0A2P0PAW1_9CAUD</name>
<feature type="region of interest" description="Disordered" evidence="1">
    <location>
        <begin position="1"/>
        <end position="20"/>
    </location>
</feature>
<accession>A0A2P0PAW1</accession>
<organism evidence="2 3">
    <name type="scientific">Pectobacterium phage vB_PatP_CB1</name>
    <dbReference type="NCBI Taxonomy" id="1958917"/>
    <lineage>
        <taxon>Viruses</taxon>
        <taxon>Duplodnaviria</taxon>
        <taxon>Heunggongvirae</taxon>
        <taxon>Uroviricota</taxon>
        <taxon>Caudoviricetes</taxon>
        <taxon>Schitoviridae</taxon>
        <taxon>Cbunavirus</taxon>
        <taxon>Cbunavirus CB1</taxon>
    </lineage>
</organism>
<feature type="compositionally biased region" description="Basic and acidic residues" evidence="1">
    <location>
        <begin position="59"/>
        <end position="74"/>
    </location>
</feature>
<sequence>MSEVDETLNHEDDLPQQDERAALEARARILNINFHTNISTDKLRERVNAAIQGTTPEAETERPAKGESDVARRSRLKKEASKLVRIRIHCNDPAKKDWPGEYITVGNNAVGTYRKYVPYNQDEPTHIPQIMFNALREKRVQVFATKKGKNGIPIREAKSIAAYSIEVLQPLTQEELDELARSQVARNALSDNA</sequence>
<gene>
    <name evidence="2" type="ORF">CB1_82</name>
</gene>
<proteinExistence type="predicted"/>
<feature type="compositionally biased region" description="Basic and acidic residues" evidence="1">
    <location>
        <begin position="7"/>
        <end position="20"/>
    </location>
</feature>
<reference evidence="2 3" key="1">
    <citation type="submission" date="2017-01" db="EMBL/GenBank/DDBJ databases">
        <title>Isolation and charaterisation of Pectobacterium phages.</title>
        <authorList>
            <person name="Buttimer C.T.H."/>
            <person name="Lucid A."/>
            <person name="Coffey A."/>
        </authorList>
    </citation>
    <scope>NUCLEOTIDE SEQUENCE [LARGE SCALE GENOMIC DNA]</scope>
</reference>
<dbReference type="Proteomes" id="UP000240218">
    <property type="component" value="Segment"/>
</dbReference>
<feature type="region of interest" description="Disordered" evidence="1">
    <location>
        <begin position="52"/>
        <end position="74"/>
    </location>
</feature>
<dbReference type="EMBL" id="KY514264">
    <property type="protein sequence ID" value="ARB11809.1"/>
    <property type="molecule type" value="Genomic_DNA"/>
</dbReference>
<evidence type="ECO:0000313" key="2">
    <source>
        <dbReference type="EMBL" id="ARB11809.1"/>
    </source>
</evidence>